<keyword evidence="3" id="KW-1185">Reference proteome</keyword>
<dbReference type="Proteomes" id="UP000321514">
    <property type="component" value="Unassembled WGS sequence"/>
</dbReference>
<accession>A0A511TEL2</accession>
<reference evidence="1 4" key="2">
    <citation type="submission" date="2019-07" db="EMBL/GenBank/DDBJ databases">
        <title>Whole genome shotgun sequence of Myxococcus fulvus NBRC 100333.</title>
        <authorList>
            <person name="Hosoyama A."/>
            <person name="Uohara A."/>
            <person name="Ohji S."/>
            <person name="Ichikawa N."/>
        </authorList>
    </citation>
    <scope>NUCLEOTIDE SEQUENCE [LARGE SCALE GENOMIC DNA]</scope>
    <source>
        <strain evidence="1 4">NBRC 100333</strain>
    </source>
</reference>
<gene>
    <name evidence="1" type="ORF">MFU01_76510</name>
    <name evidence="2" type="ORF">SAMN05443572_103453</name>
</gene>
<dbReference type="Proteomes" id="UP000183760">
    <property type="component" value="Unassembled WGS sequence"/>
</dbReference>
<organism evidence="1 4">
    <name type="scientific">Myxococcus fulvus</name>
    <dbReference type="NCBI Taxonomy" id="33"/>
    <lineage>
        <taxon>Bacteria</taxon>
        <taxon>Pseudomonadati</taxon>
        <taxon>Myxococcota</taxon>
        <taxon>Myxococcia</taxon>
        <taxon>Myxococcales</taxon>
        <taxon>Cystobacterineae</taxon>
        <taxon>Myxococcaceae</taxon>
        <taxon>Myxococcus</taxon>
    </lineage>
</organism>
<name>A0A511TEL2_MYXFU</name>
<protein>
    <submittedName>
        <fullName evidence="1">Uncharacterized protein</fullName>
    </submittedName>
</protein>
<comment type="caution">
    <text evidence="1">The sequence shown here is derived from an EMBL/GenBank/DDBJ whole genome shotgun (WGS) entry which is preliminary data.</text>
</comment>
<dbReference type="AlphaFoldDB" id="A0A511TEL2"/>
<sequence length="362" mass="38816">MAAFPTLSEMKTLLRSLGVGLLLGAGVAAGEPSATEACQEPCGARSRQLAGHTYVFPILQQSAFVTSHVGIREGLALYDIPDVPVNDLQPLDVTLTGIQQTLDLSLSITDWLGVAGYGRATIITGTNADGLLSSGATVDLLGQVGGVVRLLRSERSGTQVSVRANFGYDKGREITLLPLINAIIETPQVTVGDLINGSLGQFLFVPSEETTANGGVYAAQTLGRMFSLQGSVLAEYAWQKRKPFDRFVGNRFEQETHAVRFFFALAAALDLYPTTSVPVAVMGEYLFRTGRQEEFGRPDRTLKDSSLGLGVYYSGRANLQLGLGAVVVLNGEPQRGYGDEGSQRSSGEPTLSYGQLILRYVW</sequence>
<evidence type="ECO:0000313" key="2">
    <source>
        <dbReference type="EMBL" id="SET84139.1"/>
    </source>
</evidence>
<reference evidence="2 3" key="1">
    <citation type="submission" date="2016-10" db="EMBL/GenBank/DDBJ databases">
        <authorList>
            <person name="Varghese N."/>
            <person name="Submissions S."/>
        </authorList>
    </citation>
    <scope>NUCLEOTIDE SEQUENCE [LARGE SCALE GENOMIC DNA]</scope>
    <source>
        <strain evidence="2 3">DSM 16525</strain>
    </source>
</reference>
<evidence type="ECO:0000313" key="4">
    <source>
        <dbReference type="Proteomes" id="UP000321514"/>
    </source>
</evidence>
<dbReference type="EMBL" id="BJXR01000065">
    <property type="protein sequence ID" value="GEN12614.1"/>
    <property type="molecule type" value="Genomic_DNA"/>
</dbReference>
<dbReference type="EMBL" id="FOIB01000003">
    <property type="protein sequence ID" value="SET84139.1"/>
    <property type="molecule type" value="Genomic_DNA"/>
</dbReference>
<evidence type="ECO:0000313" key="3">
    <source>
        <dbReference type="Proteomes" id="UP000183760"/>
    </source>
</evidence>
<proteinExistence type="predicted"/>
<evidence type="ECO:0000313" key="1">
    <source>
        <dbReference type="EMBL" id="GEN12614.1"/>
    </source>
</evidence>